<dbReference type="InterPro" id="IPR037608">
    <property type="entry name" value="STIM1/2"/>
</dbReference>
<dbReference type="InterPro" id="IPR013761">
    <property type="entry name" value="SAM/pointed_sf"/>
</dbReference>
<dbReference type="EMBL" id="OC915123">
    <property type="protein sequence ID" value="CAD7638756.1"/>
    <property type="molecule type" value="Genomic_DNA"/>
</dbReference>
<evidence type="ECO:0000256" key="11">
    <source>
        <dbReference type="ARBA" id="ARBA00023136"/>
    </source>
</evidence>
<evidence type="ECO:0000256" key="4">
    <source>
        <dbReference type="ARBA" id="ARBA00022692"/>
    </source>
</evidence>
<dbReference type="Gene3D" id="1.20.5.340">
    <property type="match status" value="1"/>
</dbReference>
<protein>
    <recommendedName>
        <fullName evidence="14">SAM domain-containing protein</fullName>
    </recommendedName>
</protein>
<dbReference type="GO" id="GO:0005886">
    <property type="term" value="C:plasma membrane"/>
    <property type="evidence" value="ECO:0007669"/>
    <property type="project" value="TreeGrafter"/>
</dbReference>
<dbReference type="OrthoDB" id="9986177at2759"/>
<dbReference type="CDD" id="cd11722">
    <property type="entry name" value="SOAR"/>
    <property type="match status" value="1"/>
</dbReference>
<keyword evidence="8 13" id="KW-1133">Transmembrane helix</keyword>
<dbReference type="Gene3D" id="1.10.150.50">
    <property type="entry name" value="Transcription Factor, Ets-1"/>
    <property type="match status" value="1"/>
</dbReference>
<dbReference type="GO" id="GO:0005783">
    <property type="term" value="C:endoplasmic reticulum"/>
    <property type="evidence" value="ECO:0007669"/>
    <property type="project" value="TreeGrafter"/>
</dbReference>
<comment type="subcellular location">
    <subcellularLocation>
        <location evidence="1">Membrane</location>
        <topology evidence="1">Single-pass type I membrane protein</topology>
    </subcellularLocation>
</comment>
<dbReference type="SMART" id="SM00454">
    <property type="entry name" value="SAM"/>
    <property type="match status" value="1"/>
</dbReference>
<dbReference type="PANTHER" id="PTHR15136:SF5">
    <property type="entry name" value="STROMAL INTERACTION MOLECULE HOMOLOG"/>
    <property type="match status" value="1"/>
</dbReference>
<keyword evidence="11 13" id="KW-0472">Membrane</keyword>
<dbReference type="PANTHER" id="PTHR15136">
    <property type="entry name" value="STROMAL INTERACTION MOLECULE HOMOLOG"/>
    <property type="match status" value="1"/>
</dbReference>
<evidence type="ECO:0000313" key="16">
    <source>
        <dbReference type="Proteomes" id="UP000728032"/>
    </source>
</evidence>
<keyword evidence="7" id="KW-0106">Calcium</keyword>
<evidence type="ECO:0000313" key="15">
    <source>
        <dbReference type="EMBL" id="CAD7638756.1"/>
    </source>
</evidence>
<dbReference type="GO" id="GO:0051049">
    <property type="term" value="P:regulation of transport"/>
    <property type="evidence" value="ECO:0007669"/>
    <property type="project" value="UniProtKB-ARBA"/>
</dbReference>
<proteinExistence type="predicted"/>
<dbReference type="FunFam" id="1.10.287.3550:FF:000002">
    <property type="entry name" value="Stromal interaction molecule homolog"/>
    <property type="match status" value="1"/>
</dbReference>
<keyword evidence="16" id="KW-1185">Reference proteome</keyword>
<dbReference type="GO" id="GO:0002115">
    <property type="term" value="P:store-operated calcium entry"/>
    <property type="evidence" value="ECO:0007669"/>
    <property type="project" value="TreeGrafter"/>
</dbReference>
<dbReference type="Pfam" id="PF25578">
    <property type="entry name" value="EF-hand_STIM1"/>
    <property type="match status" value="1"/>
</dbReference>
<evidence type="ECO:0000256" key="8">
    <source>
        <dbReference type="ARBA" id="ARBA00022989"/>
    </source>
</evidence>
<dbReference type="AlphaFoldDB" id="A0A7R9LDK0"/>
<dbReference type="GO" id="GO:0005509">
    <property type="term" value="F:calcium ion binding"/>
    <property type="evidence" value="ECO:0007669"/>
    <property type="project" value="TreeGrafter"/>
</dbReference>
<dbReference type="Pfam" id="PF00536">
    <property type="entry name" value="SAM_1"/>
    <property type="match status" value="1"/>
</dbReference>
<feature type="region of interest" description="Disordered" evidence="12">
    <location>
        <begin position="621"/>
        <end position="679"/>
    </location>
</feature>
<feature type="transmembrane region" description="Helical" evidence="13">
    <location>
        <begin position="249"/>
        <end position="267"/>
    </location>
</feature>
<dbReference type="Gene3D" id="1.10.238.180">
    <property type="match status" value="1"/>
</dbReference>
<evidence type="ECO:0000256" key="9">
    <source>
        <dbReference type="ARBA" id="ARBA00023054"/>
    </source>
</evidence>
<feature type="compositionally biased region" description="Low complexity" evidence="12">
    <location>
        <begin position="634"/>
        <end position="643"/>
    </location>
</feature>
<gene>
    <name evidence="15" type="ORF">ONB1V03_LOCUS1581</name>
</gene>
<dbReference type="GO" id="GO:0006874">
    <property type="term" value="P:intracellular calcium ion homeostasis"/>
    <property type="evidence" value="ECO:0007669"/>
    <property type="project" value="TreeGrafter"/>
</dbReference>
<dbReference type="Gene3D" id="1.10.287.3550">
    <property type="match status" value="1"/>
</dbReference>
<dbReference type="InterPro" id="IPR001660">
    <property type="entry name" value="SAM"/>
</dbReference>
<evidence type="ECO:0000259" key="14">
    <source>
        <dbReference type="PROSITE" id="PS50105"/>
    </source>
</evidence>
<evidence type="ECO:0000256" key="7">
    <source>
        <dbReference type="ARBA" id="ARBA00022837"/>
    </source>
</evidence>
<evidence type="ECO:0000256" key="13">
    <source>
        <dbReference type="SAM" id="Phobius"/>
    </source>
</evidence>
<organism evidence="15">
    <name type="scientific">Oppiella nova</name>
    <dbReference type="NCBI Taxonomy" id="334625"/>
    <lineage>
        <taxon>Eukaryota</taxon>
        <taxon>Metazoa</taxon>
        <taxon>Ecdysozoa</taxon>
        <taxon>Arthropoda</taxon>
        <taxon>Chelicerata</taxon>
        <taxon>Arachnida</taxon>
        <taxon>Acari</taxon>
        <taxon>Acariformes</taxon>
        <taxon>Sarcoptiformes</taxon>
        <taxon>Oribatida</taxon>
        <taxon>Brachypylina</taxon>
        <taxon>Oppioidea</taxon>
        <taxon>Oppiidae</taxon>
        <taxon>Oppiella</taxon>
    </lineage>
</organism>
<evidence type="ECO:0000256" key="2">
    <source>
        <dbReference type="ARBA" id="ARBA00022448"/>
    </source>
</evidence>
<dbReference type="FunFam" id="1.10.238.180:FF:000001">
    <property type="entry name" value="Stromal interaction molecule 1"/>
    <property type="match status" value="1"/>
</dbReference>
<evidence type="ECO:0000256" key="5">
    <source>
        <dbReference type="ARBA" id="ARBA00022723"/>
    </source>
</evidence>
<feature type="compositionally biased region" description="Basic and acidic residues" evidence="12">
    <location>
        <begin position="652"/>
        <end position="666"/>
    </location>
</feature>
<evidence type="ECO:0000256" key="12">
    <source>
        <dbReference type="SAM" id="MobiDB-lite"/>
    </source>
</evidence>
<feature type="region of interest" description="Disordered" evidence="12">
    <location>
        <begin position="529"/>
        <end position="548"/>
    </location>
</feature>
<dbReference type="InterPro" id="IPR057835">
    <property type="entry name" value="EF-hand_STIM1/2"/>
</dbReference>
<keyword evidence="3" id="KW-0109">Calcium transport</keyword>
<evidence type="ECO:0000256" key="10">
    <source>
        <dbReference type="ARBA" id="ARBA00023065"/>
    </source>
</evidence>
<dbReference type="Pfam" id="PF16533">
    <property type="entry name" value="SOAR"/>
    <property type="match status" value="1"/>
</dbReference>
<accession>A0A7R9LDK0</accession>
<keyword evidence="5" id="KW-0479">Metal-binding</keyword>
<name>A0A7R9LDK0_9ACAR</name>
<dbReference type="SUPFAM" id="SSF47769">
    <property type="entry name" value="SAM/Pointed domain"/>
    <property type="match status" value="1"/>
</dbReference>
<evidence type="ECO:0000256" key="3">
    <source>
        <dbReference type="ARBA" id="ARBA00022568"/>
    </source>
</evidence>
<evidence type="ECO:0000256" key="1">
    <source>
        <dbReference type="ARBA" id="ARBA00004479"/>
    </source>
</evidence>
<sequence>MAHMLTPDKQWVDWCPALALTVTVILLLPVPTIVCQSPQPSGLWPTTTCMASGTGACDGGGGGDGSGSGGDSSGSGGDVWSCAELDYCDDVLGFEAISWLHRQLDDDGDGDVDVVESNEVLHGLCGGVFLRDELKYENGYETRQKAFHGNDKHITVDELWRAWKSSTVRNWTVDDTREWLCDVVELPQYVDTFANNAVDGLALPRLAANTQFMAILGINNPIHKQKLALKAMDVVLFGAPKHHNYLKDVLLICSLLIAIVGVWFAYVQHKYSQSHLKKMMADMDSLQRAEEQLMGLQTELDLTRQQQQMVVKEKVNLEKKLKENESQIERSASYTALSEVWRISELEDQLKRVNEELRRAQNAGVSSSRWAPPVSLQQWLQLTHELEIRSFNAKRCAAELQLYAAKEGCDKLRKKRASLLGAFRVAHGNSIDDVDNRILEAKTALSEVTKDLQERVKRWQHIEMYCGFSIVHNPGIAYLEQALYGSPVTTPVPIGLSHAGSETTIVDDDSLHLRGYSMVSLNDEDMIGEDEETDNECNPSDSSSMKEDLKQQLSVSVSMGRPKMVKSYSEDQDSSHRSQCGGELPLICHSESCSELQTLQTLPPLTSVSNGSSDYHLINNNNNTNEKTSETMDAKGANGANKGLAQQTNTCGDREDREDRRVEKKRTFFGLRKRKNSRH</sequence>
<dbReference type="PROSITE" id="PS50105">
    <property type="entry name" value="SAM_DOMAIN"/>
    <property type="match status" value="1"/>
</dbReference>
<dbReference type="EMBL" id="CAJPVJ010000298">
    <property type="protein sequence ID" value="CAG2161980.1"/>
    <property type="molecule type" value="Genomic_DNA"/>
</dbReference>
<keyword evidence="4 13" id="KW-0812">Transmembrane</keyword>
<keyword evidence="6" id="KW-0732">Signal</keyword>
<keyword evidence="10" id="KW-0406">Ion transport</keyword>
<dbReference type="Proteomes" id="UP000728032">
    <property type="component" value="Unassembled WGS sequence"/>
</dbReference>
<keyword evidence="2" id="KW-0813">Transport</keyword>
<keyword evidence="9" id="KW-0175">Coiled coil</keyword>
<feature type="domain" description="SAM" evidence="14">
    <location>
        <begin position="171"/>
        <end position="227"/>
    </location>
</feature>
<dbReference type="InterPro" id="IPR032393">
    <property type="entry name" value="SOAR_STIM1/2"/>
</dbReference>
<evidence type="ECO:0000256" key="6">
    <source>
        <dbReference type="ARBA" id="ARBA00022729"/>
    </source>
</evidence>
<dbReference type="GO" id="GO:0005246">
    <property type="term" value="F:calcium channel regulator activity"/>
    <property type="evidence" value="ECO:0007669"/>
    <property type="project" value="InterPro"/>
</dbReference>
<reference evidence="15" key="1">
    <citation type="submission" date="2020-11" db="EMBL/GenBank/DDBJ databases">
        <authorList>
            <person name="Tran Van P."/>
        </authorList>
    </citation>
    <scope>NUCLEOTIDE SEQUENCE</scope>
</reference>